<dbReference type="InterPro" id="IPR011059">
    <property type="entry name" value="Metal-dep_hydrolase_composite"/>
</dbReference>
<reference evidence="2 3" key="1">
    <citation type="journal article" date="2018" name="Elife">
        <title>Discovery and characterization of a prevalent human gut bacterial enzyme sufficient for the inactivation of a family of plant toxins.</title>
        <authorList>
            <person name="Koppel N."/>
            <person name="Bisanz J.E."/>
            <person name="Pandelia M.E."/>
            <person name="Turnbaugh P.J."/>
            <person name="Balskus E.P."/>
        </authorList>
    </citation>
    <scope>NUCLEOTIDE SEQUENCE [LARGE SCALE GENOMIC DNA]</scope>
    <source>
        <strain evidence="2 3">W1 BHI 6</strain>
    </source>
</reference>
<keyword evidence="2" id="KW-0378">Hydrolase</keyword>
<name>A0A369ML26_EGGLN</name>
<dbReference type="SUPFAM" id="SSF51338">
    <property type="entry name" value="Composite domain of metallo-dependent hydrolases"/>
    <property type="match status" value="1"/>
</dbReference>
<dbReference type="GO" id="GO:0016810">
    <property type="term" value="F:hydrolase activity, acting on carbon-nitrogen (but not peptide) bonds"/>
    <property type="evidence" value="ECO:0007669"/>
    <property type="project" value="InterPro"/>
</dbReference>
<feature type="domain" description="Amidohydrolase 3" evidence="1">
    <location>
        <begin position="105"/>
        <end position="601"/>
    </location>
</feature>
<dbReference type="InterPro" id="IPR006311">
    <property type="entry name" value="TAT_signal"/>
</dbReference>
<dbReference type="InterPro" id="IPR033932">
    <property type="entry name" value="YtcJ-like"/>
</dbReference>
<dbReference type="Pfam" id="PF07969">
    <property type="entry name" value="Amidohydro_3"/>
    <property type="match status" value="1"/>
</dbReference>
<evidence type="ECO:0000313" key="3">
    <source>
        <dbReference type="Proteomes" id="UP000253970"/>
    </source>
</evidence>
<dbReference type="EMBL" id="PPTU01000001">
    <property type="protein sequence ID" value="RDB73394.1"/>
    <property type="molecule type" value="Genomic_DNA"/>
</dbReference>
<dbReference type="Proteomes" id="UP000253970">
    <property type="component" value="Unassembled WGS sequence"/>
</dbReference>
<dbReference type="SUPFAM" id="SSF51556">
    <property type="entry name" value="Metallo-dependent hydrolases"/>
    <property type="match status" value="1"/>
</dbReference>
<dbReference type="PANTHER" id="PTHR22642:SF2">
    <property type="entry name" value="PROTEIN LONG AFTER FAR-RED 3"/>
    <property type="match status" value="1"/>
</dbReference>
<dbReference type="Gene3D" id="2.30.40.10">
    <property type="entry name" value="Urease, subunit C, domain 1"/>
    <property type="match status" value="1"/>
</dbReference>
<dbReference type="CDD" id="cd01300">
    <property type="entry name" value="YtcJ_like"/>
    <property type="match status" value="1"/>
</dbReference>
<dbReference type="RefSeq" id="WP_114532353.1">
    <property type="nucleotide sequence ID" value="NZ_PPTU01000001.1"/>
</dbReference>
<dbReference type="AlphaFoldDB" id="A0A369ML26"/>
<gene>
    <name evidence="2" type="ORF">C1875_00650</name>
</gene>
<dbReference type="Gene3D" id="3.20.20.140">
    <property type="entry name" value="Metal-dependent hydrolases"/>
    <property type="match status" value="1"/>
</dbReference>
<dbReference type="Gene3D" id="3.10.310.70">
    <property type="match status" value="1"/>
</dbReference>
<organism evidence="2 3">
    <name type="scientific">Eggerthella lenta</name>
    <name type="common">Eubacterium lentum</name>
    <dbReference type="NCBI Taxonomy" id="84112"/>
    <lineage>
        <taxon>Bacteria</taxon>
        <taxon>Bacillati</taxon>
        <taxon>Actinomycetota</taxon>
        <taxon>Coriobacteriia</taxon>
        <taxon>Eggerthellales</taxon>
        <taxon>Eggerthellaceae</taxon>
        <taxon>Eggerthella</taxon>
    </lineage>
</organism>
<dbReference type="InterPro" id="IPR032466">
    <property type="entry name" value="Metal_Hydrolase"/>
</dbReference>
<dbReference type="PROSITE" id="PS51318">
    <property type="entry name" value="TAT"/>
    <property type="match status" value="1"/>
</dbReference>
<dbReference type="PANTHER" id="PTHR22642">
    <property type="entry name" value="IMIDAZOLONEPROPIONASE"/>
    <property type="match status" value="1"/>
</dbReference>
<accession>A0A369ML26</accession>
<protein>
    <submittedName>
        <fullName evidence="2">Amidohydrolase</fullName>
    </submittedName>
</protein>
<comment type="caution">
    <text evidence="2">The sequence shown here is derived from an EMBL/GenBank/DDBJ whole genome shotgun (WGS) entry which is preliminary data.</text>
</comment>
<sequence length="603" mass="65268">MDTNQPSNTLSRRKFVKIGATGAATLFILPALSGCGSENGEAQTDEAEGGAGAQQKTATLAFRGGTIQTMTSENDVAEALAVDGNEIVYVGDEAGLEAFVGSGTKVIDLEGGMVVPGFMDGHIHAPGDWVTKLYDIYLGDATTVDEYVKIISDFVAAHPEREAYTGNPFMVNAFQLEDGSNPGPNKKLLDEICPDKPILLLDVSHHSAWVNSKALEMANITRDTPDPLGGIITRDENGEPTGYLIDGAATEVSTLVVSEHTDEEYGQAIAKYQEDASRFGLTGITNLSAVDARFFSELEKAGELNLRMRILPTIIPGTDPQEAIETVKGLARYDSEMISTGTAKMFSDGVTEGGSAVMLEPYNEAAGKGSDWYGESEWDQQEFDAMVAALDKAGVQVHVHAIGDGAVRNTLNAFENAIKENGERADRRYTMTHVCAVADEDIKRIADLEVISALQFLWMYRDPLCELEIAYIGEERAMAMYPVKNMLEAGCIVSGASDGPVTPFAPLEEIEVAVTRNSPYPGEEDTDMHRWPEQAITPYQALEAYTKNVAFENFMEDLVGTIEVGKKADLAVLDQNILTCDPKKISDSTVRYTISDGRIVHEG</sequence>
<evidence type="ECO:0000313" key="2">
    <source>
        <dbReference type="EMBL" id="RDB73394.1"/>
    </source>
</evidence>
<proteinExistence type="predicted"/>
<dbReference type="InterPro" id="IPR013108">
    <property type="entry name" value="Amidohydro_3"/>
</dbReference>
<evidence type="ECO:0000259" key="1">
    <source>
        <dbReference type="Pfam" id="PF07969"/>
    </source>
</evidence>